<name>A0AA87BZY1_9VIBR</name>
<sequence length="132" mass="15520">MAVGSKPCCERINNSSSKYSRSFCRERLIEGWLVNSNSEALRVFFTSTNTFNTLSKLRSSCLKRLLIITGLHHRNCLDIPKLYILISYNQLEYIRERLHTEFIETNMRNHYEENDVSDAIGVNCIWRNGRRQ</sequence>
<reference evidence="1 2" key="1">
    <citation type="submission" date="2014-06" db="EMBL/GenBank/DDBJ databases">
        <authorList>
            <person name="Le Roux F."/>
        </authorList>
    </citation>
    <scope>NUCLEOTIDE SEQUENCE [LARGE SCALE GENOMIC DNA]</scope>
    <source>
        <strain evidence="1 2">J2-31</strain>
    </source>
</reference>
<keyword evidence="2" id="KW-1185">Reference proteome</keyword>
<dbReference type="AlphaFoldDB" id="A0AA87BZY1"/>
<comment type="caution">
    <text evidence="1">The sequence shown here is derived from an EMBL/GenBank/DDBJ whole genome shotgun (WGS) entry which is preliminary data.</text>
</comment>
<proteinExistence type="predicted"/>
<evidence type="ECO:0000313" key="1">
    <source>
        <dbReference type="EMBL" id="CDT75995.1"/>
    </source>
</evidence>
<accession>A0AA87BZY1</accession>
<dbReference type="Proteomes" id="UP000041625">
    <property type="component" value="Unassembled WGS sequence"/>
</dbReference>
<organism evidence="1 2">
    <name type="scientific">Vibrio coralliirubri</name>
    <dbReference type="NCBI Taxonomy" id="1516159"/>
    <lineage>
        <taxon>Bacteria</taxon>
        <taxon>Pseudomonadati</taxon>
        <taxon>Pseudomonadota</taxon>
        <taxon>Gammaproteobacteria</taxon>
        <taxon>Vibrionales</taxon>
        <taxon>Vibrionaceae</taxon>
        <taxon>Vibrio</taxon>
    </lineage>
</organism>
<evidence type="ECO:0000313" key="2">
    <source>
        <dbReference type="Proteomes" id="UP000041625"/>
    </source>
</evidence>
<protein>
    <submittedName>
        <fullName evidence="1">Uncharacterized protein</fullName>
    </submittedName>
</protein>
<dbReference type="EMBL" id="CCKJ01000037">
    <property type="protein sequence ID" value="CDT75995.1"/>
    <property type="molecule type" value="Genomic_DNA"/>
</dbReference>
<gene>
    <name evidence="1" type="ORF">VCR31J2_1310270</name>
</gene>